<evidence type="ECO:0000256" key="2">
    <source>
        <dbReference type="ARBA" id="ARBA00006706"/>
    </source>
</evidence>
<dbReference type="EMBL" id="SOML01000013">
    <property type="protein sequence ID" value="TFD93216.1"/>
    <property type="molecule type" value="Genomic_DNA"/>
</dbReference>
<dbReference type="SUPFAM" id="SSF48576">
    <property type="entry name" value="Terpenoid synthases"/>
    <property type="match status" value="1"/>
</dbReference>
<gene>
    <name evidence="7" type="ORF">E2605_17190</name>
</gene>
<evidence type="ECO:0000313" key="8">
    <source>
        <dbReference type="Proteomes" id="UP000297861"/>
    </source>
</evidence>
<dbReference type="GO" id="GO:0046872">
    <property type="term" value="F:metal ion binding"/>
    <property type="evidence" value="ECO:0007669"/>
    <property type="project" value="UniProtKB-KW"/>
</dbReference>
<dbReference type="CDD" id="cd00685">
    <property type="entry name" value="Trans_IPPS_HT"/>
    <property type="match status" value="1"/>
</dbReference>
<sequence>MDKKLLIAKPIASELEKFNSYFKESIHSNNTRIQAIIDYIMKSDGKHIRPILLLLAARACGKVNETTYHSAVTVELLHTASLIHDDVVDESLLRRGKPSVNAIYDNKMAVLSGDYFLSTALIKSILTGNMEIISSISGLGRSLAEGELNQLSLAKEIILDEDEYFEVIKKKTASLLAVCMKIGALSVDAPREDVDKFEKLGEALGICFQLRDDIFDYFSDNVGKPTGNDIREGKVTLPLLFALKNADSVVSDSMKSIIEKALFSDQEVDTLINFAKDNGGIDYAYNKIDFHKKIAIDIIDTLEAGDIKDSLLHTVDYVVERVY</sequence>
<evidence type="ECO:0000256" key="3">
    <source>
        <dbReference type="ARBA" id="ARBA00022679"/>
    </source>
</evidence>
<evidence type="ECO:0000256" key="6">
    <source>
        <dbReference type="RuleBase" id="RU004466"/>
    </source>
</evidence>
<evidence type="ECO:0000313" key="7">
    <source>
        <dbReference type="EMBL" id="TFD93216.1"/>
    </source>
</evidence>
<dbReference type="RefSeq" id="WP_134437338.1">
    <property type="nucleotide sequence ID" value="NZ_AP028867.1"/>
</dbReference>
<dbReference type="SFLD" id="SFLDS00005">
    <property type="entry name" value="Isoprenoid_Synthase_Type_I"/>
    <property type="match status" value="1"/>
</dbReference>
<dbReference type="InterPro" id="IPR008949">
    <property type="entry name" value="Isoprenoid_synthase_dom_sf"/>
</dbReference>
<dbReference type="GO" id="GO:0004659">
    <property type="term" value="F:prenyltransferase activity"/>
    <property type="evidence" value="ECO:0007669"/>
    <property type="project" value="InterPro"/>
</dbReference>
<proteinExistence type="inferred from homology"/>
<evidence type="ECO:0000256" key="4">
    <source>
        <dbReference type="ARBA" id="ARBA00022723"/>
    </source>
</evidence>
<keyword evidence="8" id="KW-1185">Reference proteome</keyword>
<dbReference type="OrthoDB" id="9805316at2"/>
<dbReference type="AlphaFoldDB" id="A0A4Y8KUZ3"/>
<dbReference type="InterPro" id="IPR033749">
    <property type="entry name" value="Polyprenyl_synt_CS"/>
</dbReference>
<comment type="cofactor">
    <cofactor evidence="1">
        <name>Mg(2+)</name>
        <dbReference type="ChEBI" id="CHEBI:18420"/>
    </cofactor>
</comment>
<comment type="caution">
    <text evidence="7">The sequence shown here is derived from an EMBL/GenBank/DDBJ whole genome shotgun (WGS) entry which is preliminary data.</text>
</comment>
<accession>A0A4Y8KUZ3</accession>
<protein>
    <submittedName>
        <fullName evidence="7">Polyprenyl synthetase family protein</fullName>
    </submittedName>
</protein>
<dbReference type="Gene3D" id="1.10.600.10">
    <property type="entry name" value="Farnesyl Diphosphate Synthase"/>
    <property type="match status" value="1"/>
</dbReference>
<name>A0A4Y8KUZ3_9BACT</name>
<evidence type="ECO:0000256" key="1">
    <source>
        <dbReference type="ARBA" id="ARBA00001946"/>
    </source>
</evidence>
<keyword evidence="5" id="KW-0460">Magnesium</keyword>
<comment type="similarity">
    <text evidence="2 6">Belongs to the FPP/GGPP synthase family.</text>
</comment>
<dbReference type="PANTHER" id="PTHR12001:SF69">
    <property type="entry name" value="ALL TRANS-POLYPRENYL-DIPHOSPHATE SYNTHASE PDSS1"/>
    <property type="match status" value="1"/>
</dbReference>
<reference evidence="7 8" key="1">
    <citation type="submission" date="2019-03" db="EMBL/GenBank/DDBJ databases">
        <title>San Antonio Military Medical Center submission to MRSN (WRAIR), pending publication.</title>
        <authorList>
            <person name="Blyth D.M."/>
            <person name="Mccarthy S.L."/>
            <person name="Schall S.E."/>
            <person name="Stam J.A."/>
            <person name="Ong A.C."/>
            <person name="Mcgann P.T."/>
        </authorList>
    </citation>
    <scope>NUCLEOTIDE SEQUENCE [LARGE SCALE GENOMIC DNA]</scope>
    <source>
        <strain evidence="7 8">MRSN571793</strain>
    </source>
</reference>
<dbReference type="PROSITE" id="PS00723">
    <property type="entry name" value="POLYPRENYL_SYNTHASE_1"/>
    <property type="match status" value="1"/>
</dbReference>
<keyword evidence="3 6" id="KW-0808">Transferase</keyword>
<organism evidence="7 8">
    <name type="scientific">Dysgonomonas capnocytophagoides</name>
    <dbReference type="NCBI Taxonomy" id="45254"/>
    <lineage>
        <taxon>Bacteria</taxon>
        <taxon>Pseudomonadati</taxon>
        <taxon>Bacteroidota</taxon>
        <taxon>Bacteroidia</taxon>
        <taxon>Bacteroidales</taxon>
        <taxon>Dysgonomonadaceae</taxon>
        <taxon>Dysgonomonas</taxon>
    </lineage>
</organism>
<dbReference type="PROSITE" id="PS00444">
    <property type="entry name" value="POLYPRENYL_SYNTHASE_2"/>
    <property type="match status" value="1"/>
</dbReference>
<dbReference type="STRING" id="1121485.GCA_000426485_02719"/>
<evidence type="ECO:0000256" key="5">
    <source>
        <dbReference type="ARBA" id="ARBA00022842"/>
    </source>
</evidence>
<keyword evidence="4" id="KW-0479">Metal-binding</keyword>
<dbReference type="PANTHER" id="PTHR12001">
    <property type="entry name" value="GERANYLGERANYL PYROPHOSPHATE SYNTHASE"/>
    <property type="match status" value="1"/>
</dbReference>
<dbReference type="Proteomes" id="UP000297861">
    <property type="component" value="Unassembled WGS sequence"/>
</dbReference>
<dbReference type="InterPro" id="IPR000092">
    <property type="entry name" value="Polyprenyl_synt"/>
</dbReference>
<dbReference type="GO" id="GO:0008299">
    <property type="term" value="P:isoprenoid biosynthetic process"/>
    <property type="evidence" value="ECO:0007669"/>
    <property type="project" value="InterPro"/>
</dbReference>
<dbReference type="Pfam" id="PF00348">
    <property type="entry name" value="polyprenyl_synt"/>
    <property type="match status" value="1"/>
</dbReference>